<comment type="similarity">
    <text evidence="3">Belongs to the metallo-dependent hydrolases superfamily. Uronate isomerase family.</text>
</comment>
<dbReference type="Gene3D" id="1.10.2020.10">
    <property type="entry name" value="uronate isomerase, domain 2, chain A"/>
    <property type="match status" value="1"/>
</dbReference>
<dbReference type="Gene3D" id="3.20.20.140">
    <property type="entry name" value="Metal-dependent hydrolases"/>
    <property type="match status" value="1"/>
</dbReference>
<reference evidence="7" key="1">
    <citation type="submission" date="2023-06" db="EMBL/GenBank/DDBJ databases">
        <title>SYSU T00b26.</title>
        <authorList>
            <person name="Gao L."/>
            <person name="Fang B.-Z."/>
            <person name="Li W.-J."/>
        </authorList>
    </citation>
    <scope>NUCLEOTIDE SEQUENCE</scope>
    <source>
        <strain evidence="7">SYSU T00b26</strain>
    </source>
</reference>
<evidence type="ECO:0000256" key="2">
    <source>
        <dbReference type="ARBA" id="ARBA00004892"/>
    </source>
</evidence>
<keyword evidence="8" id="KW-1185">Reference proteome</keyword>
<keyword evidence="6 7" id="KW-0413">Isomerase</keyword>
<comment type="caution">
    <text evidence="7">The sequence shown here is derived from an EMBL/GenBank/DDBJ whole genome shotgun (WGS) entry which is preliminary data.</text>
</comment>
<dbReference type="Proteomes" id="UP001172738">
    <property type="component" value="Unassembled WGS sequence"/>
</dbReference>
<evidence type="ECO:0000256" key="4">
    <source>
        <dbReference type="ARBA" id="ARBA00012546"/>
    </source>
</evidence>
<protein>
    <recommendedName>
        <fullName evidence="5">Uronate isomerase</fullName>
        <ecNumber evidence="4">5.3.1.12</ecNumber>
    </recommendedName>
</protein>
<dbReference type="PANTHER" id="PTHR30068:SF4">
    <property type="entry name" value="URONATE ISOMERASE"/>
    <property type="match status" value="1"/>
</dbReference>
<evidence type="ECO:0000256" key="3">
    <source>
        <dbReference type="ARBA" id="ARBA00008397"/>
    </source>
</evidence>
<evidence type="ECO:0000313" key="8">
    <source>
        <dbReference type="Proteomes" id="UP001172738"/>
    </source>
</evidence>
<dbReference type="InterPro" id="IPR003766">
    <property type="entry name" value="Uronate_isomerase"/>
</dbReference>
<comment type="pathway">
    <text evidence="2">Carbohydrate metabolism; pentose and glucuronate interconversion.</text>
</comment>
<dbReference type="EC" id="5.3.1.12" evidence="4"/>
<accession>A0ABT8G1P1</accession>
<name>A0ABT8G1P1_9MICO</name>
<dbReference type="GO" id="GO:0008880">
    <property type="term" value="F:glucuronate isomerase activity"/>
    <property type="evidence" value="ECO:0007669"/>
    <property type="project" value="UniProtKB-EC"/>
</dbReference>
<dbReference type="PANTHER" id="PTHR30068">
    <property type="entry name" value="URONATE ISOMERASE"/>
    <property type="match status" value="1"/>
</dbReference>
<dbReference type="NCBIfam" id="NF002794">
    <property type="entry name" value="PRK02925.1"/>
    <property type="match status" value="1"/>
</dbReference>
<organism evidence="7 8">
    <name type="scientific">Demequina zhanjiangensis</name>
    <dbReference type="NCBI Taxonomy" id="3051659"/>
    <lineage>
        <taxon>Bacteria</taxon>
        <taxon>Bacillati</taxon>
        <taxon>Actinomycetota</taxon>
        <taxon>Actinomycetes</taxon>
        <taxon>Micrococcales</taxon>
        <taxon>Demequinaceae</taxon>
        <taxon>Demequina</taxon>
    </lineage>
</organism>
<evidence type="ECO:0000256" key="1">
    <source>
        <dbReference type="ARBA" id="ARBA00001165"/>
    </source>
</evidence>
<dbReference type="SUPFAM" id="SSF51556">
    <property type="entry name" value="Metallo-dependent hydrolases"/>
    <property type="match status" value="1"/>
</dbReference>
<dbReference type="InterPro" id="IPR032466">
    <property type="entry name" value="Metal_Hydrolase"/>
</dbReference>
<gene>
    <name evidence="7" type="primary">uxaC</name>
    <name evidence="7" type="ORF">QQX04_08600</name>
</gene>
<dbReference type="RefSeq" id="WP_301128186.1">
    <property type="nucleotide sequence ID" value="NZ_JAUHPV010000004.1"/>
</dbReference>
<dbReference type="EMBL" id="JAUHPV010000004">
    <property type="protein sequence ID" value="MDN4473045.1"/>
    <property type="molecule type" value="Genomic_DNA"/>
</dbReference>
<evidence type="ECO:0000256" key="6">
    <source>
        <dbReference type="ARBA" id="ARBA00023235"/>
    </source>
</evidence>
<proteinExistence type="inferred from homology"/>
<dbReference type="Pfam" id="PF02614">
    <property type="entry name" value="UxaC"/>
    <property type="match status" value="1"/>
</dbReference>
<evidence type="ECO:0000256" key="5">
    <source>
        <dbReference type="ARBA" id="ARBA00020555"/>
    </source>
</evidence>
<comment type="catalytic activity">
    <reaction evidence="1">
        <text>D-glucuronate = D-fructuronate</text>
        <dbReference type="Rhea" id="RHEA:13049"/>
        <dbReference type="ChEBI" id="CHEBI:58720"/>
        <dbReference type="ChEBI" id="CHEBI:59863"/>
        <dbReference type="EC" id="5.3.1.12"/>
    </reaction>
</comment>
<sequence length="467" mass="51927">MPKTSLRDPARLLPAEPHVRAIAQELLERVVDAPIVSPHGHVPARWLSDDTQFSDPADLLIVHDHYVTRLLHAQGVPLEDLGVGGSPADPREAWRTLCSHWLAFSGTASAYWLAESLAQVFGIDETPSRDNADYLYDTIDTALRLPELRPRELFDRFNIDVLATTDDPMDTLEHHAALALDPTFSGRVIPTFRPDAYTDPEAPRFGERVATLIASEPGAATTFPGYLSALRSRRLHFKRHGAVSADHGVVEPFTCELDAAEAERLFQSALAGTLDAEGARVFRGHMLWQMAAMSVEDGLVMTIHAGVRRNHHTATFERFGPDTGHDIPIRTEYVDNLRPLLQSFGTAEGFHLVLFAIDETVYSRELAPLAGFYPSVYVGAPWWFLDAPDAMRRFREAVTETAGFYRTSGFIDDTRAYLSIPARHGVARRADASYLARLVAEGRLPLETAQRVIDDTVDSIPRKVFKL</sequence>
<evidence type="ECO:0000313" key="7">
    <source>
        <dbReference type="EMBL" id="MDN4473045.1"/>
    </source>
</evidence>